<keyword evidence="1" id="KW-1133">Transmembrane helix</keyword>
<accession>A0A563EFV0</accession>
<dbReference type="EMBL" id="VOBR01000046">
    <property type="protein sequence ID" value="TWP44962.1"/>
    <property type="molecule type" value="Genomic_DNA"/>
</dbReference>
<organism evidence="2 3">
    <name type="scientific">Lentzea tibetensis</name>
    <dbReference type="NCBI Taxonomy" id="2591470"/>
    <lineage>
        <taxon>Bacteria</taxon>
        <taxon>Bacillati</taxon>
        <taxon>Actinomycetota</taxon>
        <taxon>Actinomycetes</taxon>
        <taxon>Pseudonocardiales</taxon>
        <taxon>Pseudonocardiaceae</taxon>
        <taxon>Lentzea</taxon>
    </lineage>
</organism>
<keyword evidence="1" id="KW-0472">Membrane</keyword>
<keyword evidence="1" id="KW-0812">Transmembrane</keyword>
<name>A0A563EFV0_9PSEU</name>
<sequence length="117" mass="12613">MKHAQSNGDDLAALVAVATAGLLISPVSRSHHWAWAGPAFVLLSAHARKALLPVALVLALGPHWLLPYTQAQELRPWADFTRPDPATVVKLVSQLRGRFGVEPILRVLGIASSTYYG</sequence>
<dbReference type="OrthoDB" id="9774600at2"/>
<evidence type="ECO:0000313" key="3">
    <source>
        <dbReference type="Proteomes" id="UP000316639"/>
    </source>
</evidence>
<feature type="transmembrane region" description="Helical" evidence="1">
    <location>
        <begin position="45"/>
        <end position="66"/>
    </location>
</feature>
<dbReference type="RefSeq" id="WP_146360486.1">
    <property type="nucleotide sequence ID" value="NZ_VOBR01000046.1"/>
</dbReference>
<protein>
    <submittedName>
        <fullName evidence="2">Uncharacterized protein</fullName>
    </submittedName>
</protein>
<evidence type="ECO:0000313" key="2">
    <source>
        <dbReference type="EMBL" id="TWP44962.1"/>
    </source>
</evidence>
<keyword evidence="3" id="KW-1185">Reference proteome</keyword>
<gene>
    <name evidence="2" type="ORF">FKR81_40480</name>
</gene>
<proteinExistence type="predicted"/>
<reference evidence="2 3" key="1">
    <citation type="submission" date="2019-07" db="EMBL/GenBank/DDBJ databases">
        <title>Lentzea xizangensis sp. nov., isolated from Qinghai-Tibetan Plateau Soils.</title>
        <authorList>
            <person name="Huang J."/>
        </authorList>
    </citation>
    <scope>NUCLEOTIDE SEQUENCE [LARGE SCALE GENOMIC DNA]</scope>
    <source>
        <strain evidence="2 3">FXJ1.1311</strain>
    </source>
</reference>
<evidence type="ECO:0000256" key="1">
    <source>
        <dbReference type="SAM" id="Phobius"/>
    </source>
</evidence>
<dbReference type="AlphaFoldDB" id="A0A563EFV0"/>
<dbReference type="Proteomes" id="UP000316639">
    <property type="component" value="Unassembled WGS sequence"/>
</dbReference>
<comment type="caution">
    <text evidence="2">The sequence shown here is derived from an EMBL/GenBank/DDBJ whole genome shotgun (WGS) entry which is preliminary data.</text>
</comment>